<dbReference type="AlphaFoldDB" id="A0A150JPL9"/>
<proteinExistence type="predicted"/>
<accession>A0A150JPL9</accession>
<evidence type="ECO:0000313" key="2">
    <source>
        <dbReference type="Proteomes" id="UP000070376"/>
    </source>
</evidence>
<comment type="caution">
    <text evidence="1">The sequence shown here is derived from an EMBL/GenBank/DDBJ whole genome shotgun (WGS) entry which is preliminary data.</text>
</comment>
<organism evidence="1 2">
    <name type="scientific">Heyndrickxia coagulans</name>
    <name type="common">Weizmannia coagulans</name>
    <dbReference type="NCBI Taxonomy" id="1398"/>
    <lineage>
        <taxon>Bacteria</taxon>
        <taxon>Bacillati</taxon>
        <taxon>Bacillota</taxon>
        <taxon>Bacilli</taxon>
        <taxon>Bacillales</taxon>
        <taxon>Bacillaceae</taxon>
        <taxon>Heyndrickxia</taxon>
    </lineage>
</organism>
<protein>
    <submittedName>
        <fullName evidence="1">Uncharacterized protein</fullName>
    </submittedName>
</protein>
<reference evidence="2" key="1">
    <citation type="submission" date="2016-01" db="EMBL/GenBank/DDBJ databases">
        <authorList>
            <person name="Mitreva M."/>
            <person name="Pepin K.H."/>
            <person name="Mihindukulasuriya K.A."/>
            <person name="Fulton R."/>
            <person name="Fronick C."/>
            <person name="O'Laughlin M."/>
            <person name="Miner T."/>
            <person name="Herter B."/>
            <person name="Rosa B.A."/>
            <person name="Cordes M."/>
            <person name="Tomlinson C."/>
            <person name="Wollam A."/>
            <person name="Palsikar V.B."/>
            <person name="Mardis E.R."/>
            <person name="Wilson R.K."/>
        </authorList>
    </citation>
    <scope>NUCLEOTIDE SEQUENCE [LARGE SCALE GENOMIC DNA]</scope>
    <source>
        <strain evidence="2">GED7749B</strain>
    </source>
</reference>
<dbReference type="PATRIC" id="fig|1398.22.peg.3679"/>
<gene>
    <name evidence="1" type="ORF">HMPREF3213_03672</name>
</gene>
<name>A0A150JPL9_HEYCO</name>
<sequence>MNLLYELINQNASFFDKRLRFPVFISPEMLTLNVFKPGRGQFSS</sequence>
<dbReference type="EMBL" id="LRPN01000187">
    <property type="protein sequence ID" value="KWZ76838.1"/>
    <property type="molecule type" value="Genomic_DNA"/>
</dbReference>
<evidence type="ECO:0000313" key="1">
    <source>
        <dbReference type="EMBL" id="KWZ76838.1"/>
    </source>
</evidence>
<dbReference type="Proteomes" id="UP000070376">
    <property type="component" value="Unassembled WGS sequence"/>
</dbReference>